<keyword evidence="1" id="KW-0401">Integrin</keyword>
<dbReference type="VEuPathDB" id="VectorBase:ASIC009713"/>
<protein>
    <submittedName>
        <fullName evidence="1 2">Zinc metalloproteinase-disintegrin EoVMP2</fullName>
    </submittedName>
</protein>
<evidence type="ECO:0000313" key="1">
    <source>
        <dbReference type="EMBL" id="KFB41868.1"/>
    </source>
</evidence>
<accession>A0A084VV74</accession>
<dbReference type="GO" id="GO:0007229">
    <property type="term" value="P:integrin-mediated signaling pathway"/>
    <property type="evidence" value="ECO:0007669"/>
    <property type="project" value="UniProtKB-KW"/>
</dbReference>
<dbReference type="Proteomes" id="UP000030765">
    <property type="component" value="Unassembled WGS sequence"/>
</dbReference>
<dbReference type="EMBL" id="ATLV01017157">
    <property type="status" value="NOT_ANNOTATED_CDS"/>
    <property type="molecule type" value="Genomic_DNA"/>
</dbReference>
<evidence type="ECO:0000313" key="2">
    <source>
        <dbReference type="EnsemblMetazoa" id="ASIC009713-PA"/>
    </source>
</evidence>
<name>A0A084VV74_ANOSI</name>
<dbReference type="EnsemblMetazoa" id="ASIC009713-RA">
    <property type="protein sequence ID" value="ASIC009713-PA"/>
    <property type="gene ID" value="ASIC009713"/>
</dbReference>
<keyword evidence="3" id="KW-1185">Reference proteome</keyword>
<evidence type="ECO:0000313" key="3">
    <source>
        <dbReference type="Proteomes" id="UP000030765"/>
    </source>
</evidence>
<dbReference type="AlphaFoldDB" id="A0A084VV74"/>
<reference evidence="2" key="2">
    <citation type="submission" date="2020-05" db="UniProtKB">
        <authorList>
            <consortium name="EnsemblMetazoa"/>
        </authorList>
    </citation>
    <scope>IDENTIFICATION</scope>
</reference>
<sequence>MALQRALGSFHRVPSFVRHGCLTANVNVCSLRFPAGYRLSLSAVRDGLPFPFHLPARSSEERPHGRGKCDESLCSTEQSSFPFTSSAECLSVRRTLQQAYGNSVGKPANLLTAFRKSVACQRIVAEKVSSASGPPAEADLSATISDWKGEFFHLQLPPHCTLHHPLLTDVRCVPVCIRGLLTASEPQEVRK</sequence>
<proteinExistence type="predicted"/>
<organism evidence="1">
    <name type="scientific">Anopheles sinensis</name>
    <name type="common">Mosquito</name>
    <dbReference type="NCBI Taxonomy" id="74873"/>
    <lineage>
        <taxon>Eukaryota</taxon>
        <taxon>Metazoa</taxon>
        <taxon>Ecdysozoa</taxon>
        <taxon>Arthropoda</taxon>
        <taxon>Hexapoda</taxon>
        <taxon>Insecta</taxon>
        <taxon>Pterygota</taxon>
        <taxon>Neoptera</taxon>
        <taxon>Endopterygota</taxon>
        <taxon>Diptera</taxon>
        <taxon>Nematocera</taxon>
        <taxon>Culicoidea</taxon>
        <taxon>Culicidae</taxon>
        <taxon>Anophelinae</taxon>
        <taxon>Anopheles</taxon>
    </lineage>
</organism>
<gene>
    <name evidence="1" type="ORF">ZHAS_00009713</name>
</gene>
<dbReference type="EMBL" id="KE525157">
    <property type="protein sequence ID" value="KFB41868.1"/>
    <property type="molecule type" value="Genomic_DNA"/>
</dbReference>
<reference evidence="1 3" key="1">
    <citation type="journal article" date="2014" name="BMC Genomics">
        <title>Genome sequence of Anopheles sinensis provides insight into genetics basis of mosquito competence for malaria parasites.</title>
        <authorList>
            <person name="Zhou D."/>
            <person name="Zhang D."/>
            <person name="Ding G."/>
            <person name="Shi L."/>
            <person name="Hou Q."/>
            <person name="Ye Y."/>
            <person name="Xu Y."/>
            <person name="Zhou H."/>
            <person name="Xiong C."/>
            <person name="Li S."/>
            <person name="Yu J."/>
            <person name="Hong S."/>
            <person name="Yu X."/>
            <person name="Zou P."/>
            <person name="Chen C."/>
            <person name="Chang X."/>
            <person name="Wang W."/>
            <person name="Lv Y."/>
            <person name="Sun Y."/>
            <person name="Ma L."/>
            <person name="Shen B."/>
            <person name="Zhu C."/>
        </authorList>
    </citation>
    <scope>NUCLEOTIDE SEQUENCE [LARGE SCALE GENOMIC DNA]</scope>
</reference>